<feature type="compositionally biased region" description="Low complexity" evidence="2">
    <location>
        <begin position="91"/>
        <end position="122"/>
    </location>
</feature>
<organism evidence="5">
    <name type="scientific">Caenorhabditis brenneri</name>
    <name type="common">Nematode worm</name>
    <dbReference type="NCBI Taxonomy" id="135651"/>
    <lineage>
        <taxon>Eukaryota</taxon>
        <taxon>Metazoa</taxon>
        <taxon>Ecdysozoa</taxon>
        <taxon>Nematoda</taxon>
        <taxon>Chromadorea</taxon>
        <taxon>Rhabditida</taxon>
        <taxon>Rhabditina</taxon>
        <taxon>Rhabditomorpha</taxon>
        <taxon>Rhabditoidea</taxon>
        <taxon>Rhabditidae</taxon>
        <taxon>Peloderinae</taxon>
        <taxon>Caenorhabditis</taxon>
    </lineage>
</organism>
<keyword evidence="5" id="KW-1185">Reference proteome</keyword>
<dbReference type="InParanoid" id="G0P9D7"/>
<dbReference type="AlphaFoldDB" id="G0P9D7"/>
<evidence type="ECO:0000313" key="4">
    <source>
        <dbReference type="EMBL" id="EGT48455.1"/>
    </source>
</evidence>
<evidence type="ECO:0000256" key="2">
    <source>
        <dbReference type="SAM" id="MobiDB-lite"/>
    </source>
</evidence>
<dbReference type="eggNOG" id="KOG3227">
    <property type="taxonomic scope" value="Eukaryota"/>
</dbReference>
<reference evidence="5" key="1">
    <citation type="submission" date="2011-07" db="EMBL/GenBank/DDBJ databases">
        <authorList>
            <consortium name="Caenorhabditis brenneri Sequencing and Analysis Consortium"/>
            <person name="Wilson R.K."/>
        </authorList>
    </citation>
    <scope>NUCLEOTIDE SEQUENCE [LARGE SCALE GENOMIC DNA]</scope>
    <source>
        <strain evidence="5">PB2801</strain>
    </source>
</reference>
<dbReference type="Proteomes" id="UP000008068">
    <property type="component" value="Unassembled WGS sequence"/>
</dbReference>
<accession>G0P9D7</accession>
<feature type="region of interest" description="Disordered" evidence="2">
    <location>
        <begin position="78"/>
        <end position="231"/>
    </location>
</feature>
<feature type="compositionally biased region" description="Pro residues" evidence="2">
    <location>
        <begin position="218"/>
        <end position="231"/>
    </location>
</feature>
<evidence type="ECO:0000313" key="5">
    <source>
        <dbReference type="Proteomes" id="UP000008068"/>
    </source>
</evidence>
<gene>
    <name evidence="4" type="ORF">CAEBREN_21307</name>
</gene>
<evidence type="ECO:0000259" key="3">
    <source>
        <dbReference type="Pfam" id="PF05030"/>
    </source>
</evidence>
<dbReference type="OMA" id="QRMPYPY"/>
<evidence type="ECO:0000256" key="1">
    <source>
        <dbReference type="ARBA" id="ARBA00007945"/>
    </source>
</evidence>
<dbReference type="HOGENOM" id="CLU_054580_1_0_1"/>
<comment type="similarity">
    <text evidence="1">Belongs to the SS18 family.</text>
</comment>
<feature type="compositionally biased region" description="Low complexity" evidence="2">
    <location>
        <begin position="160"/>
        <end position="173"/>
    </location>
</feature>
<protein>
    <recommendedName>
        <fullName evidence="3">SS18 N-terminal domain-containing protein</fullName>
    </recommendedName>
</protein>
<dbReference type="Pfam" id="PF05030">
    <property type="entry name" value="SSXT"/>
    <property type="match status" value="1"/>
</dbReference>
<feature type="domain" description="SS18 N-terminal" evidence="3">
    <location>
        <begin position="14"/>
        <end position="72"/>
    </location>
</feature>
<sequence>MSTVHLTPTLRANAADQQSTVQKLLDENSRLIDIIREYQNQGRADEAMKHQQLLHRNLMHLSNLADPFLLSQLKEDSNSQADFNPTHHPLQPQHVAPPNHPQQHPQQGHQPQASQAQHHQGQLMPPQAAPSPSSLGGSMQPPHGFAPPPMSGPQDMMNHAAYQAQMRAQQQQPNGPPQGYAPFGQPAPQMGGQRMPYPYPPQGMPGYPGPPTHGYEGYPPPGGPPPQGYMR</sequence>
<proteinExistence type="inferred from homology"/>
<name>G0P9D7_CAEBE</name>
<dbReference type="InterPro" id="IPR007726">
    <property type="entry name" value="SS18_N"/>
</dbReference>
<dbReference type="OrthoDB" id="10265171at2759"/>
<dbReference type="FunCoup" id="G0P9D7">
    <property type="interactions" value="355"/>
</dbReference>
<dbReference type="EMBL" id="GL380149">
    <property type="protein sequence ID" value="EGT48455.1"/>
    <property type="molecule type" value="Genomic_DNA"/>
</dbReference>
<feature type="compositionally biased region" description="Pro residues" evidence="2">
    <location>
        <begin position="197"/>
        <end position="211"/>
    </location>
</feature>